<name>A0A9X3EG79_9GAMM</name>
<keyword evidence="5" id="KW-1185">Reference proteome</keyword>
<dbReference type="InterPro" id="IPR001279">
    <property type="entry name" value="Metallo-B-lactamas"/>
</dbReference>
<proteinExistence type="predicted"/>
<dbReference type="EMBL" id="JAPNOA010000058">
    <property type="protein sequence ID" value="MCY0966957.1"/>
    <property type="molecule type" value="Genomic_DNA"/>
</dbReference>
<protein>
    <submittedName>
        <fullName evidence="4">MBL fold metallo-hydrolase</fullName>
    </submittedName>
</protein>
<dbReference type="SMART" id="SM01027">
    <property type="entry name" value="Beta-Casp"/>
    <property type="match status" value="1"/>
</dbReference>
<dbReference type="Proteomes" id="UP001150830">
    <property type="component" value="Unassembled WGS sequence"/>
</dbReference>
<sequence length="468" mass="51521">MFEITHHGAISGVTGSCHQLTLSSGEALLVDCGLFQGAETRNSEHGSNTIDFDWRPVKALIVTHCHIDHVGRIPWLLAAGYKGPIYATRATAYLLPLVIEDAVKVGVTQDADIINMVLQRLRQQLVPLDYKQWLVLPGFPDVRLRFQVAGHILGSAYVELDIGSANSPLRKKVVFSGDLGAPWSPLLPAPRSPWGCDTLVIESTYGDRCHDGRKQRRQRLESVLKKALSDGGAVLIPAFSIGRTQELLYELEDIFFQANRSDADSGVSLFQAVDVIVDSPLATEFTDCYRELADLWDAEARQRLARGRHPLKFDKMLTINHHEQHLDMVQYLKRSGRPAIVLAAGGMCSGGRIVNYLKALLPDSRTNVLFVGYQAVGTPGRAIQDWGPEGGYVDLDGERTVIRAGIETLGGYSAHADQKDLVRFVRGMRKHPAEIRIVHGDTAARKALARELENLCPQATVLIPTANS</sequence>
<dbReference type="SUPFAM" id="SSF56281">
    <property type="entry name" value="Metallo-hydrolase/oxidoreductase"/>
    <property type="match status" value="1"/>
</dbReference>
<feature type="domain" description="Metallo-beta-lactamase" evidence="2">
    <location>
        <begin position="14"/>
        <end position="228"/>
    </location>
</feature>
<comment type="caution">
    <text evidence="4">The sequence shown here is derived from an EMBL/GenBank/DDBJ whole genome shotgun (WGS) entry which is preliminary data.</text>
</comment>
<dbReference type="Gene3D" id="3.60.15.10">
    <property type="entry name" value="Ribonuclease Z/Hydroxyacylglutathione hydrolase-like"/>
    <property type="match status" value="1"/>
</dbReference>
<dbReference type="Gene3D" id="3.40.50.10890">
    <property type="match status" value="1"/>
</dbReference>
<organism evidence="4 5">
    <name type="scientific">Parathalassolituus penaei</name>
    <dbReference type="NCBI Taxonomy" id="2997323"/>
    <lineage>
        <taxon>Bacteria</taxon>
        <taxon>Pseudomonadati</taxon>
        <taxon>Pseudomonadota</taxon>
        <taxon>Gammaproteobacteria</taxon>
        <taxon>Oceanospirillales</taxon>
        <taxon>Oceanospirillaceae</taxon>
        <taxon>Parathalassolituus</taxon>
    </lineage>
</organism>
<dbReference type="InterPro" id="IPR011108">
    <property type="entry name" value="RMMBL"/>
</dbReference>
<gene>
    <name evidence="4" type="ORF">OUO13_17400</name>
</gene>
<dbReference type="PANTHER" id="PTHR11203">
    <property type="entry name" value="CLEAVAGE AND POLYADENYLATION SPECIFICITY FACTOR FAMILY MEMBER"/>
    <property type="match status" value="1"/>
</dbReference>
<accession>A0A9X3EG79</accession>
<evidence type="ECO:0000313" key="4">
    <source>
        <dbReference type="EMBL" id="MCY0966957.1"/>
    </source>
</evidence>
<dbReference type="Pfam" id="PF07521">
    <property type="entry name" value="RMMBL"/>
    <property type="match status" value="1"/>
</dbReference>
<dbReference type="GO" id="GO:0004521">
    <property type="term" value="F:RNA endonuclease activity"/>
    <property type="evidence" value="ECO:0007669"/>
    <property type="project" value="TreeGrafter"/>
</dbReference>
<dbReference type="Pfam" id="PF10996">
    <property type="entry name" value="Beta-Casp"/>
    <property type="match status" value="1"/>
</dbReference>
<dbReference type="PANTHER" id="PTHR11203:SF37">
    <property type="entry name" value="INTEGRATOR COMPLEX SUBUNIT 11"/>
    <property type="match status" value="1"/>
</dbReference>
<evidence type="ECO:0000313" key="5">
    <source>
        <dbReference type="Proteomes" id="UP001150830"/>
    </source>
</evidence>
<dbReference type="AlphaFoldDB" id="A0A9X3EG79"/>
<evidence type="ECO:0000259" key="2">
    <source>
        <dbReference type="SMART" id="SM00849"/>
    </source>
</evidence>
<keyword evidence="1" id="KW-0378">Hydrolase</keyword>
<dbReference type="InterPro" id="IPR050698">
    <property type="entry name" value="MBL"/>
</dbReference>
<reference evidence="4" key="1">
    <citation type="submission" date="2022-11" db="EMBL/GenBank/DDBJ databases">
        <title>Parathalassolutuus dongxingensis gen. nov., sp. nov., a novel member of family Oceanospirillaceae isolated from a coastal shrimp pond in Guangxi, China.</title>
        <authorList>
            <person name="Chen H."/>
        </authorList>
    </citation>
    <scope>NUCLEOTIDE SEQUENCE</scope>
    <source>
        <strain evidence="4">G-43</strain>
    </source>
</reference>
<dbReference type="InterPro" id="IPR022712">
    <property type="entry name" value="Beta_Casp"/>
</dbReference>
<dbReference type="Pfam" id="PF00753">
    <property type="entry name" value="Lactamase_B"/>
    <property type="match status" value="1"/>
</dbReference>
<feature type="domain" description="Beta-Casp" evidence="3">
    <location>
        <begin position="244"/>
        <end position="383"/>
    </location>
</feature>
<evidence type="ECO:0000259" key="3">
    <source>
        <dbReference type="SMART" id="SM01027"/>
    </source>
</evidence>
<dbReference type="CDD" id="cd16295">
    <property type="entry name" value="TTHA0252-CPSF-like_MBL-fold"/>
    <property type="match status" value="1"/>
</dbReference>
<dbReference type="SMART" id="SM00849">
    <property type="entry name" value="Lactamase_B"/>
    <property type="match status" value="1"/>
</dbReference>
<evidence type="ECO:0000256" key="1">
    <source>
        <dbReference type="ARBA" id="ARBA00022801"/>
    </source>
</evidence>
<dbReference type="GO" id="GO:0016787">
    <property type="term" value="F:hydrolase activity"/>
    <property type="evidence" value="ECO:0007669"/>
    <property type="project" value="UniProtKB-KW"/>
</dbReference>
<dbReference type="InterPro" id="IPR036866">
    <property type="entry name" value="RibonucZ/Hydroxyglut_hydro"/>
</dbReference>